<name>A0A9Q3GXV6_9BASI</name>
<comment type="caution">
    <text evidence="1">The sequence shown here is derived from an EMBL/GenBank/DDBJ whole genome shotgun (WGS) entry which is preliminary data.</text>
</comment>
<sequence>MGKELLKEVPKLEEWPHSSGQGEYDHVEFIRGIDMIKEDFELPGSFVTEIFNTLFTTSAHRWYINDRHMDTKVCLGGKPKLSTNGPIMLGDLRLKQRLNLLSLILKKTKIDHVFANKKID</sequence>
<evidence type="ECO:0000313" key="1">
    <source>
        <dbReference type="EMBL" id="MBW0483537.1"/>
    </source>
</evidence>
<reference evidence="1" key="1">
    <citation type="submission" date="2021-03" db="EMBL/GenBank/DDBJ databases">
        <title>Draft genome sequence of rust myrtle Austropuccinia psidii MF-1, a brazilian biotype.</title>
        <authorList>
            <person name="Quecine M.C."/>
            <person name="Pachon D.M.R."/>
            <person name="Bonatelli M.L."/>
            <person name="Correr F.H."/>
            <person name="Franceschini L.M."/>
            <person name="Leite T.F."/>
            <person name="Margarido G.R.A."/>
            <person name="Almeida C.A."/>
            <person name="Ferrarezi J.A."/>
            <person name="Labate C.A."/>
        </authorList>
    </citation>
    <scope>NUCLEOTIDE SEQUENCE</scope>
    <source>
        <strain evidence="1">MF-1</strain>
    </source>
</reference>
<keyword evidence="2" id="KW-1185">Reference proteome</keyword>
<accession>A0A9Q3GXV6</accession>
<evidence type="ECO:0000313" key="2">
    <source>
        <dbReference type="Proteomes" id="UP000765509"/>
    </source>
</evidence>
<protein>
    <submittedName>
        <fullName evidence="1">Uncharacterized protein</fullName>
    </submittedName>
</protein>
<dbReference type="Proteomes" id="UP000765509">
    <property type="component" value="Unassembled WGS sequence"/>
</dbReference>
<gene>
    <name evidence="1" type="ORF">O181_023252</name>
</gene>
<dbReference type="AlphaFoldDB" id="A0A9Q3GXV6"/>
<organism evidence="1 2">
    <name type="scientific">Austropuccinia psidii MF-1</name>
    <dbReference type="NCBI Taxonomy" id="1389203"/>
    <lineage>
        <taxon>Eukaryota</taxon>
        <taxon>Fungi</taxon>
        <taxon>Dikarya</taxon>
        <taxon>Basidiomycota</taxon>
        <taxon>Pucciniomycotina</taxon>
        <taxon>Pucciniomycetes</taxon>
        <taxon>Pucciniales</taxon>
        <taxon>Sphaerophragmiaceae</taxon>
        <taxon>Austropuccinia</taxon>
    </lineage>
</organism>
<proteinExistence type="predicted"/>
<dbReference type="EMBL" id="AVOT02007271">
    <property type="protein sequence ID" value="MBW0483537.1"/>
    <property type="molecule type" value="Genomic_DNA"/>
</dbReference>